<dbReference type="EMBL" id="KV417303">
    <property type="protein sequence ID" value="KZO93271.1"/>
    <property type="molecule type" value="Genomic_DNA"/>
</dbReference>
<feature type="region of interest" description="Disordered" evidence="1">
    <location>
        <begin position="99"/>
        <end position="214"/>
    </location>
</feature>
<feature type="region of interest" description="Disordered" evidence="1">
    <location>
        <begin position="32"/>
        <end position="81"/>
    </location>
</feature>
<dbReference type="OrthoDB" id="10595871at2759"/>
<protein>
    <submittedName>
        <fullName evidence="2">Uncharacterized protein</fullName>
    </submittedName>
</protein>
<feature type="region of interest" description="Disordered" evidence="1">
    <location>
        <begin position="227"/>
        <end position="325"/>
    </location>
</feature>
<organism evidence="2 3">
    <name type="scientific">Calocera viscosa (strain TUFC12733)</name>
    <dbReference type="NCBI Taxonomy" id="1330018"/>
    <lineage>
        <taxon>Eukaryota</taxon>
        <taxon>Fungi</taxon>
        <taxon>Dikarya</taxon>
        <taxon>Basidiomycota</taxon>
        <taxon>Agaricomycotina</taxon>
        <taxon>Dacrymycetes</taxon>
        <taxon>Dacrymycetales</taxon>
        <taxon>Dacrymycetaceae</taxon>
        <taxon>Calocera</taxon>
    </lineage>
</organism>
<accession>A0A167J5M6</accession>
<reference evidence="2 3" key="1">
    <citation type="journal article" date="2016" name="Mol. Biol. Evol.">
        <title>Comparative Genomics of Early-Diverging Mushroom-Forming Fungi Provides Insights into the Origins of Lignocellulose Decay Capabilities.</title>
        <authorList>
            <person name="Nagy L.G."/>
            <person name="Riley R."/>
            <person name="Tritt A."/>
            <person name="Adam C."/>
            <person name="Daum C."/>
            <person name="Floudas D."/>
            <person name="Sun H."/>
            <person name="Yadav J.S."/>
            <person name="Pangilinan J."/>
            <person name="Larsson K.H."/>
            <person name="Matsuura K."/>
            <person name="Barry K."/>
            <person name="Labutti K."/>
            <person name="Kuo R."/>
            <person name="Ohm R.A."/>
            <person name="Bhattacharya S.S."/>
            <person name="Shirouzu T."/>
            <person name="Yoshinaga Y."/>
            <person name="Martin F.M."/>
            <person name="Grigoriev I.V."/>
            <person name="Hibbett D.S."/>
        </authorList>
    </citation>
    <scope>NUCLEOTIDE SEQUENCE [LARGE SCALE GENOMIC DNA]</scope>
    <source>
        <strain evidence="2 3">TUFC12733</strain>
    </source>
</reference>
<name>A0A167J5M6_CALVF</name>
<keyword evidence="3" id="KW-1185">Reference proteome</keyword>
<gene>
    <name evidence="2" type="ORF">CALVIDRAFT_265344</name>
</gene>
<evidence type="ECO:0000313" key="3">
    <source>
        <dbReference type="Proteomes" id="UP000076738"/>
    </source>
</evidence>
<evidence type="ECO:0000256" key="1">
    <source>
        <dbReference type="SAM" id="MobiDB-lite"/>
    </source>
</evidence>
<feature type="compositionally biased region" description="Basic and acidic residues" evidence="1">
    <location>
        <begin position="308"/>
        <end position="318"/>
    </location>
</feature>
<feature type="compositionally biased region" description="Polar residues" evidence="1">
    <location>
        <begin position="228"/>
        <end position="249"/>
    </location>
</feature>
<dbReference type="AlphaFoldDB" id="A0A167J5M6"/>
<evidence type="ECO:0000313" key="2">
    <source>
        <dbReference type="EMBL" id="KZO93271.1"/>
    </source>
</evidence>
<dbReference type="Proteomes" id="UP000076738">
    <property type="component" value="Unassembled WGS sequence"/>
</dbReference>
<proteinExistence type="predicted"/>
<sequence length="368" mass="39715">MLSLCSLTALQEGPEVIPAEQPTVRQVMPARELPPTTDAPRTRRRLFSGGLGGFRRRSGTGPEPMQDAPPPVPPHDEPTQQRFSFESAQQPMIAHEMVASPVQSRTASLAEHRVSASHTGSRAPSMTEHRASASHTGSRAPSVAEHPAGSRTASRAPSVAEHGISSPRTGSRAPSMIDRRISDPRSANSGGSRSRRQSDVPFPAQAEEPSYPAAMYHDQTVFREGSSIAPTTSRGAPSLQEQRNLQRNVLTRRSARRSTRRGTRDEGASVKGSEGGRSGSVRGSGEHAGGLGGLAPTIHSPEGTVGGERSDPFDRSQGLDDPEADTTIGRRRGILRFMPTFGRTREVSCLFPYIIRGSTLMRRRWRAQ</sequence>